<accession>A0A3A2ZL85</accession>
<protein>
    <recommendedName>
        <fullName evidence="2">N-acetyltransferase domain-containing protein</fullName>
    </recommendedName>
</protein>
<evidence type="ECO:0000256" key="1">
    <source>
        <dbReference type="SAM" id="MobiDB-lite"/>
    </source>
</evidence>
<dbReference type="STRING" id="2070753.A0A3A2ZL85"/>
<dbReference type="Gene3D" id="3.40.630.30">
    <property type="match status" value="1"/>
</dbReference>
<dbReference type="InterPro" id="IPR000182">
    <property type="entry name" value="GNAT_dom"/>
</dbReference>
<name>A0A3A2ZL85_9EURO</name>
<dbReference type="InterPro" id="IPR052523">
    <property type="entry name" value="Trichothecene_AcTrans"/>
</dbReference>
<keyword evidence="4" id="KW-1185">Reference proteome</keyword>
<sequence>MSNTKPTQEKSLRIEPVTLEDIPQITQLWYDIFTMPEMRPLFPDTPGLRQWWDHANRYDLLNKPGQKYLKVVDENGKMAAYAKWDFALDKRGDRFPPWHAESDREACDAFFGGLERERLRLVGGKKHYYLDMLGTHPDFRRRGAASMLVAWGCDLADQNGAAVYIDASKEGAVIYEKFGFKDCSDPSRPREVLSMVREPKSGKLDS</sequence>
<dbReference type="SUPFAM" id="SSF55729">
    <property type="entry name" value="Acyl-CoA N-acyltransferases (Nat)"/>
    <property type="match status" value="1"/>
</dbReference>
<reference evidence="4" key="1">
    <citation type="submission" date="2017-02" db="EMBL/GenBank/DDBJ databases">
        <authorList>
            <person name="Tafer H."/>
            <person name="Lopandic K."/>
        </authorList>
    </citation>
    <scope>NUCLEOTIDE SEQUENCE [LARGE SCALE GENOMIC DNA]</scope>
    <source>
        <strain evidence="4">CBS 366.77</strain>
    </source>
</reference>
<feature type="region of interest" description="Disordered" evidence="1">
    <location>
        <begin position="186"/>
        <end position="206"/>
    </location>
</feature>
<dbReference type="PROSITE" id="PS51186">
    <property type="entry name" value="GNAT"/>
    <property type="match status" value="1"/>
</dbReference>
<proteinExistence type="predicted"/>
<dbReference type="PANTHER" id="PTHR42791:SF17">
    <property type="entry name" value="ACETYLTRANSFERASE, GNAT FAMILY FAMILY (AFU_ORTHOLOGUE AFUA_8G05690)"/>
    <property type="match status" value="1"/>
</dbReference>
<dbReference type="OrthoDB" id="2115692at2759"/>
<dbReference type="CDD" id="cd04301">
    <property type="entry name" value="NAT_SF"/>
    <property type="match status" value="1"/>
</dbReference>
<feature type="domain" description="N-acetyltransferase" evidence="2">
    <location>
        <begin position="12"/>
        <end position="200"/>
    </location>
</feature>
<dbReference type="PANTHER" id="PTHR42791">
    <property type="entry name" value="GNAT FAMILY ACETYLTRANSFERASE"/>
    <property type="match status" value="1"/>
</dbReference>
<dbReference type="Proteomes" id="UP000266188">
    <property type="component" value="Unassembled WGS sequence"/>
</dbReference>
<organism evidence="3 4">
    <name type="scientific">Aspergillus sclerotialis</name>
    <dbReference type="NCBI Taxonomy" id="2070753"/>
    <lineage>
        <taxon>Eukaryota</taxon>
        <taxon>Fungi</taxon>
        <taxon>Dikarya</taxon>
        <taxon>Ascomycota</taxon>
        <taxon>Pezizomycotina</taxon>
        <taxon>Eurotiomycetes</taxon>
        <taxon>Eurotiomycetidae</taxon>
        <taxon>Eurotiales</taxon>
        <taxon>Aspergillaceae</taxon>
        <taxon>Aspergillus</taxon>
        <taxon>Aspergillus subgen. Polypaecilum</taxon>
    </lineage>
</organism>
<evidence type="ECO:0000313" key="3">
    <source>
        <dbReference type="EMBL" id="RJE22147.1"/>
    </source>
</evidence>
<gene>
    <name evidence="3" type="ORF">PHISCL_05500</name>
</gene>
<dbReference type="EMBL" id="MVGC01000183">
    <property type="protein sequence ID" value="RJE22147.1"/>
    <property type="molecule type" value="Genomic_DNA"/>
</dbReference>
<dbReference type="AlphaFoldDB" id="A0A3A2ZL85"/>
<comment type="caution">
    <text evidence="3">The sequence shown here is derived from an EMBL/GenBank/DDBJ whole genome shotgun (WGS) entry which is preliminary data.</text>
</comment>
<dbReference type="InterPro" id="IPR016181">
    <property type="entry name" value="Acyl_CoA_acyltransferase"/>
</dbReference>
<evidence type="ECO:0000313" key="4">
    <source>
        <dbReference type="Proteomes" id="UP000266188"/>
    </source>
</evidence>
<dbReference type="Pfam" id="PF00583">
    <property type="entry name" value="Acetyltransf_1"/>
    <property type="match status" value="1"/>
</dbReference>
<evidence type="ECO:0000259" key="2">
    <source>
        <dbReference type="PROSITE" id="PS51186"/>
    </source>
</evidence>
<dbReference type="GO" id="GO:0016747">
    <property type="term" value="F:acyltransferase activity, transferring groups other than amino-acyl groups"/>
    <property type="evidence" value="ECO:0007669"/>
    <property type="project" value="InterPro"/>
</dbReference>